<gene>
    <name evidence="2" type="ORF">SAMN02745206_03095</name>
</gene>
<dbReference type="InterPro" id="IPR000868">
    <property type="entry name" value="Isochorismatase-like_dom"/>
</dbReference>
<proteinExistence type="predicted"/>
<dbReference type="Proteomes" id="UP000184076">
    <property type="component" value="Unassembled WGS sequence"/>
</dbReference>
<organism evidence="2 3">
    <name type="scientific">Desulfacinum infernum DSM 9756</name>
    <dbReference type="NCBI Taxonomy" id="1121391"/>
    <lineage>
        <taxon>Bacteria</taxon>
        <taxon>Pseudomonadati</taxon>
        <taxon>Thermodesulfobacteriota</taxon>
        <taxon>Syntrophobacteria</taxon>
        <taxon>Syntrophobacterales</taxon>
        <taxon>Syntrophobacteraceae</taxon>
        <taxon>Desulfacinum</taxon>
    </lineage>
</organism>
<dbReference type="PANTHER" id="PTHR14119:SF3">
    <property type="entry name" value="ISOCHORISMATASE DOMAIN-CONTAINING PROTEIN 2"/>
    <property type="match status" value="1"/>
</dbReference>
<name>A0A1M5GBB0_9BACT</name>
<keyword evidence="3" id="KW-1185">Reference proteome</keyword>
<dbReference type="InterPro" id="IPR050993">
    <property type="entry name" value="Isochorismatase_domain"/>
</dbReference>
<dbReference type="RefSeq" id="WP_073041047.1">
    <property type="nucleotide sequence ID" value="NZ_FQVB01000036.1"/>
</dbReference>
<sequence length="190" mass="21089">MNAENPHTRFIRPEKCLLFLVDIQKTMLDLCVDKDQVVKNVEALLDMSAILEVPVLFSEHNAEKLGGFLPELMAKVPEPRVLNKVEFSCFENQALADAVAASGRKTLVIAGIETHVCIFHTAAHALRLGYTVHVVGDAVTSRSAFNRETGLKRLDRAGAVITSTEMVTFEWLNRAGTPEFRRALPILKSF</sequence>
<dbReference type="PANTHER" id="PTHR14119">
    <property type="entry name" value="HYDROLASE"/>
    <property type="match status" value="1"/>
</dbReference>
<feature type="domain" description="Isochorismatase-like" evidence="1">
    <location>
        <begin position="17"/>
        <end position="165"/>
    </location>
</feature>
<dbReference type="SUPFAM" id="SSF52499">
    <property type="entry name" value="Isochorismatase-like hydrolases"/>
    <property type="match status" value="1"/>
</dbReference>
<evidence type="ECO:0000259" key="1">
    <source>
        <dbReference type="Pfam" id="PF00857"/>
    </source>
</evidence>
<evidence type="ECO:0000313" key="3">
    <source>
        <dbReference type="Proteomes" id="UP000184076"/>
    </source>
</evidence>
<dbReference type="EMBL" id="FQVB01000036">
    <property type="protein sequence ID" value="SHG01023.1"/>
    <property type="molecule type" value="Genomic_DNA"/>
</dbReference>
<evidence type="ECO:0000313" key="2">
    <source>
        <dbReference type="EMBL" id="SHG01023.1"/>
    </source>
</evidence>
<dbReference type="AlphaFoldDB" id="A0A1M5GBB0"/>
<dbReference type="STRING" id="1121391.SAMN02745206_03095"/>
<dbReference type="InterPro" id="IPR036380">
    <property type="entry name" value="Isochorismatase-like_sf"/>
</dbReference>
<dbReference type="Pfam" id="PF00857">
    <property type="entry name" value="Isochorismatase"/>
    <property type="match status" value="1"/>
</dbReference>
<accession>A0A1M5GBB0</accession>
<protein>
    <submittedName>
        <fullName evidence="2">Nicotinamidase-related amidase</fullName>
    </submittedName>
</protein>
<reference evidence="3" key="1">
    <citation type="submission" date="2016-11" db="EMBL/GenBank/DDBJ databases">
        <authorList>
            <person name="Varghese N."/>
            <person name="Submissions S."/>
        </authorList>
    </citation>
    <scope>NUCLEOTIDE SEQUENCE [LARGE SCALE GENOMIC DNA]</scope>
    <source>
        <strain evidence="3">DSM 9756</strain>
    </source>
</reference>
<dbReference type="Gene3D" id="3.40.50.850">
    <property type="entry name" value="Isochorismatase-like"/>
    <property type="match status" value="1"/>
</dbReference>